<evidence type="ECO:0000256" key="6">
    <source>
        <dbReference type="PROSITE-ProRule" id="PRU00042"/>
    </source>
</evidence>
<gene>
    <name evidence="10" type="primary">SPP1</name>
    <name evidence="10" type="ORF">LTR05_002920</name>
</gene>
<name>A0AAN7T5S5_9EURO</name>
<keyword evidence="5" id="KW-0539">Nucleus</keyword>
<dbReference type="InterPro" id="IPR011011">
    <property type="entry name" value="Znf_FYVE_PHD"/>
</dbReference>
<dbReference type="SMART" id="SM00249">
    <property type="entry name" value="PHD"/>
    <property type="match status" value="1"/>
</dbReference>
<dbReference type="Pfam" id="PF00628">
    <property type="entry name" value="PHD"/>
    <property type="match status" value="1"/>
</dbReference>
<dbReference type="PROSITE" id="PS00028">
    <property type="entry name" value="ZINC_FINGER_C2H2_1"/>
    <property type="match status" value="1"/>
</dbReference>
<feature type="compositionally biased region" description="Low complexity" evidence="7">
    <location>
        <begin position="381"/>
        <end position="406"/>
    </location>
</feature>
<dbReference type="AlphaFoldDB" id="A0AAN7T5S5"/>
<dbReference type="InterPro" id="IPR013087">
    <property type="entry name" value="Znf_C2H2_type"/>
</dbReference>
<feature type="region of interest" description="Disordered" evidence="7">
    <location>
        <begin position="1"/>
        <end position="36"/>
    </location>
</feature>
<dbReference type="InterPro" id="IPR019787">
    <property type="entry name" value="Znf_PHD-finger"/>
</dbReference>
<dbReference type="PROSITE" id="PS50157">
    <property type="entry name" value="ZINC_FINGER_C2H2_2"/>
    <property type="match status" value="1"/>
</dbReference>
<comment type="subcellular location">
    <subcellularLocation>
        <location evidence="1">Nucleus</location>
    </subcellularLocation>
</comment>
<dbReference type="InterPro" id="IPR013083">
    <property type="entry name" value="Znf_RING/FYVE/PHD"/>
</dbReference>
<dbReference type="InterPro" id="IPR001965">
    <property type="entry name" value="Znf_PHD"/>
</dbReference>
<feature type="compositionally biased region" description="Basic and acidic residues" evidence="7">
    <location>
        <begin position="267"/>
        <end position="284"/>
    </location>
</feature>
<dbReference type="InterPro" id="IPR037869">
    <property type="entry name" value="Spp1/CFP1"/>
</dbReference>
<feature type="domain" description="PHD-type" evidence="8">
    <location>
        <begin position="411"/>
        <end position="462"/>
    </location>
</feature>
<dbReference type="GO" id="GO:0045893">
    <property type="term" value="P:positive regulation of DNA-templated transcription"/>
    <property type="evidence" value="ECO:0007669"/>
    <property type="project" value="TreeGrafter"/>
</dbReference>
<evidence type="ECO:0000256" key="4">
    <source>
        <dbReference type="ARBA" id="ARBA00022833"/>
    </source>
</evidence>
<dbReference type="Gene3D" id="3.30.40.10">
    <property type="entry name" value="Zinc/RING finger domain, C3HC4 (zinc finger)"/>
    <property type="match status" value="1"/>
</dbReference>
<evidence type="ECO:0000256" key="1">
    <source>
        <dbReference type="ARBA" id="ARBA00004123"/>
    </source>
</evidence>
<dbReference type="PROSITE" id="PS50016">
    <property type="entry name" value="ZF_PHD_2"/>
    <property type="match status" value="1"/>
</dbReference>
<evidence type="ECO:0000256" key="3">
    <source>
        <dbReference type="ARBA" id="ARBA00022771"/>
    </source>
</evidence>
<protein>
    <submittedName>
        <fullName evidence="10">COMPASS (Complex proteins associated with Set1p) component</fullName>
    </submittedName>
</protein>
<keyword evidence="4" id="KW-0862">Zinc</keyword>
<dbReference type="Proteomes" id="UP001309876">
    <property type="component" value="Unassembled WGS sequence"/>
</dbReference>
<dbReference type="GO" id="GO:0048188">
    <property type="term" value="C:Set1C/COMPASS complex"/>
    <property type="evidence" value="ECO:0007669"/>
    <property type="project" value="InterPro"/>
</dbReference>
<evidence type="ECO:0000259" key="8">
    <source>
        <dbReference type="PROSITE" id="PS50016"/>
    </source>
</evidence>
<dbReference type="InterPro" id="IPR019786">
    <property type="entry name" value="Zinc_finger_PHD-type_CS"/>
</dbReference>
<feature type="region of interest" description="Disordered" evidence="7">
    <location>
        <begin position="101"/>
        <end position="127"/>
    </location>
</feature>
<keyword evidence="2" id="KW-0479">Metal-binding</keyword>
<keyword evidence="11" id="KW-1185">Reference proteome</keyword>
<evidence type="ECO:0000256" key="5">
    <source>
        <dbReference type="ARBA" id="ARBA00023242"/>
    </source>
</evidence>
<dbReference type="PANTHER" id="PTHR46174:SF1">
    <property type="entry name" value="CXXC-TYPE ZINC FINGER PROTEIN 1"/>
    <property type="match status" value="1"/>
</dbReference>
<dbReference type="SUPFAM" id="SSF57903">
    <property type="entry name" value="FYVE/PHD zinc finger"/>
    <property type="match status" value="1"/>
</dbReference>
<proteinExistence type="predicted"/>
<organism evidence="10 11">
    <name type="scientific">Lithohypha guttulata</name>
    <dbReference type="NCBI Taxonomy" id="1690604"/>
    <lineage>
        <taxon>Eukaryota</taxon>
        <taxon>Fungi</taxon>
        <taxon>Dikarya</taxon>
        <taxon>Ascomycota</taxon>
        <taxon>Pezizomycotina</taxon>
        <taxon>Eurotiomycetes</taxon>
        <taxon>Chaetothyriomycetidae</taxon>
        <taxon>Chaetothyriales</taxon>
        <taxon>Trichomeriaceae</taxon>
        <taxon>Lithohypha</taxon>
    </lineage>
</organism>
<dbReference type="EMBL" id="JAVRRJ010000002">
    <property type="protein sequence ID" value="KAK5088699.1"/>
    <property type="molecule type" value="Genomic_DNA"/>
</dbReference>
<reference evidence="10 11" key="1">
    <citation type="submission" date="2023-08" db="EMBL/GenBank/DDBJ databases">
        <title>Black Yeasts Isolated from many extreme environments.</title>
        <authorList>
            <person name="Coleine C."/>
            <person name="Stajich J.E."/>
            <person name="Selbmann L."/>
        </authorList>
    </citation>
    <scope>NUCLEOTIDE SEQUENCE [LARGE SCALE GENOMIC DNA]</scope>
    <source>
        <strain evidence="10 11">CCFEE 5910</strain>
    </source>
</reference>
<feature type="compositionally biased region" description="Polar residues" evidence="7">
    <location>
        <begin position="359"/>
        <end position="371"/>
    </location>
</feature>
<evidence type="ECO:0000256" key="7">
    <source>
        <dbReference type="SAM" id="MobiDB-lite"/>
    </source>
</evidence>
<dbReference type="GO" id="GO:0008270">
    <property type="term" value="F:zinc ion binding"/>
    <property type="evidence" value="ECO:0007669"/>
    <property type="project" value="UniProtKB-KW"/>
</dbReference>
<evidence type="ECO:0000313" key="10">
    <source>
        <dbReference type="EMBL" id="KAK5088699.1"/>
    </source>
</evidence>
<evidence type="ECO:0000256" key="2">
    <source>
        <dbReference type="ARBA" id="ARBA00022723"/>
    </source>
</evidence>
<comment type="caution">
    <text evidence="10">The sequence shown here is derived from an EMBL/GenBank/DDBJ whole genome shotgun (WGS) entry which is preliminary data.</text>
</comment>
<keyword evidence="3 6" id="KW-0863">Zinc-finger</keyword>
<dbReference type="PANTHER" id="PTHR46174">
    <property type="entry name" value="CXXC-TYPE ZINC FINGER PROTEIN 1"/>
    <property type="match status" value="1"/>
</dbReference>
<evidence type="ECO:0000259" key="9">
    <source>
        <dbReference type="PROSITE" id="PS50157"/>
    </source>
</evidence>
<feature type="compositionally biased region" description="Basic and acidic residues" evidence="7">
    <location>
        <begin position="203"/>
        <end position="225"/>
    </location>
</feature>
<dbReference type="PROSITE" id="PS01359">
    <property type="entry name" value="ZF_PHD_1"/>
    <property type="match status" value="1"/>
</dbReference>
<feature type="compositionally biased region" description="Basic and acidic residues" evidence="7">
    <location>
        <begin position="298"/>
        <end position="308"/>
    </location>
</feature>
<feature type="region of interest" description="Disordered" evidence="7">
    <location>
        <begin position="544"/>
        <end position="585"/>
    </location>
</feature>
<sequence>MSAFSVSDLLNPAPASRPASPGMQDTLMHDDPSTTIAGDMFAPELFHTDSMLDGPSIFDQQGMIPLEQSSSPEFLRKDSVISDILNGADTLMEDIDLSIDAKKKDKTPRQRETEKPKDTRHSSKNEGQHTDRRYLCYICHKLFTRRRSVRDHLNKIHGEKTWEPQKSLEVVVEPHSGEPIEPIEDIIARGPPPPPKSVKTSKPSKDEASSKQPSEEKEPEDRVGGDEEEDAPLILQTQKSLHDANDLPESLIAPESLIQFEPEPDSNETRPETVEVETESKTEPEIQSIIPPAQPPKIKKEESQRSESRPVSVEPIQSIPAPLIGKKRPLAMTKKGTAKVKSATPSKRLKMTEPDRTPTRSPSVTPAQKTGSKLKKIANIASPASRASSRQPSPSPTPSGATPASSNDDGEVFCICRKGDNHTWMIACDGPCQEWYHGKCIGIRERDGELIDKFFCPYCAEKGLTTTWKRMCRRSDCRKPARVKDNPPSKYCSVECGRMFFVDLLRRGDPDAHASKDGQFIVEKQKAKKVRKKIRRNRPVVAHVNSTGTPVTAGSRPHTPAYSDEEKSEYETDTSLDDDELSNRGGPLRAGEVKALLQQCRNVASWRELGKRIDNTPPRDMDEKEQKVVFDDFEQARMRTIKEELAELGNKLTALAEREKFLELIKSRSQTIADDIKKNNPKMKSACGYDPRCAWNDAEFLQWYESGGKEIMAGGKIGPPDDDARTVDGIDNSEDDEKAATMKGGVCVRSSCTKHGRTWQKSQLAELRFEQDLIKKKQDNLMQQEQRIRSRAQIRGLELQGPTIVS</sequence>
<evidence type="ECO:0000313" key="11">
    <source>
        <dbReference type="Proteomes" id="UP001309876"/>
    </source>
</evidence>
<accession>A0AAN7T5S5</accession>
<feature type="domain" description="C2H2-type" evidence="9">
    <location>
        <begin position="134"/>
        <end position="157"/>
    </location>
</feature>
<feature type="compositionally biased region" description="Acidic residues" evidence="7">
    <location>
        <begin position="566"/>
        <end position="580"/>
    </location>
</feature>
<feature type="region of interest" description="Disordered" evidence="7">
    <location>
        <begin position="183"/>
        <end position="407"/>
    </location>
</feature>